<dbReference type="InterPro" id="IPR001041">
    <property type="entry name" value="2Fe-2S_ferredoxin-type"/>
</dbReference>
<dbReference type="RefSeq" id="WP_204908431.1">
    <property type="nucleotide sequence ID" value="NZ_JACJLV010000010.1"/>
</dbReference>
<gene>
    <name evidence="2" type="ORF">H6A13_04555</name>
</gene>
<evidence type="ECO:0000259" key="1">
    <source>
        <dbReference type="PROSITE" id="PS51085"/>
    </source>
</evidence>
<comment type="caution">
    <text evidence="2">The sequence shown here is derived from an EMBL/GenBank/DDBJ whole genome shotgun (WGS) entry which is preliminary data.</text>
</comment>
<dbReference type="Gene3D" id="3.10.20.30">
    <property type="match status" value="1"/>
</dbReference>
<dbReference type="PANTHER" id="PTHR42895">
    <property type="entry name" value="IRON-SULFUR CLUSTER-BINDING PROTEIN-RELATED"/>
    <property type="match status" value="1"/>
</dbReference>
<dbReference type="Gene3D" id="3.30.420.480">
    <property type="entry name" value="Domain of unknown function (DUF4445)"/>
    <property type="match status" value="1"/>
</dbReference>
<accession>A0A938X131</accession>
<dbReference type="InterPro" id="IPR042259">
    <property type="entry name" value="Raco-like_middle_sf"/>
</dbReference>
<feature type="domain" description="2Fe-2S ferredoxin-type" evidence="1">
    <location>
        <begin position="2"/>
        <end position="94"/>
    </location>
</feature>
<evidence type="ECO:0000313" key="3">
    <source>
        <dbReference type="Proteomes" id="UP000713880"/>
    </source>
</evidence>
<dbReference type="GO" id="GO:0051536">
    <property type="term" value="F:iron-sulfur cluster binding"/>
    <property type="evidence" value="ECO:0007669"/>
    <property type="project" value="InterPro"/>
</dbReference>
<dbReference type="Proteomes" id="UP000713880">
    <property type="component" value="Unassembled WGS sequence"/>
</dbReference>
<dbReference type="InterPro" id="IPR052911">
    <property type="entry name" value="Corrinoid_activation_enz"/>
</dbReference>
<proteinExistence type="predicted"/>
<keyword evidence="3" id="KW-1185">Reference proteome</keyword>
<protein>
    <submittedName>
        <fullName evidence="2">DUF4445 domain-containing protein</fullName>
    </submittedName>
</protein>
<name>A0A938X131_9CLOT</name>
<dbReference type="PROSITE" id="PS51085">
    <property type="entry name" value="2FE2S_FER_2"/>
    <property type="match status" value="1"/>
</dbReference>
<dbReference type="PANTHER" id="PTHR42895:SF2">
    <property type="entry name" value="IRON-SULFUR CLUSTER PROTEIN"/>
    <property type="match status" value="1"/>
</dbReference>
<dbReference type="Pfam" id="PF17651">
    <property type="entry name" value="Raco_middle"/>
    <property type="match status" value="1"/>
</dbReference>
<dbReference type="EMBL" id="JACJLV010000010">
    <property type="protein sequence ID" value="MBM6826382.1"/>
    <property type="molecule type" value="Genomic_DNA"/>
</dbReference>
<dbReference type="SUPFAM" id="SSF54292">
    <property type="entry name" value="2Fe-2S ferredoxin-like"/>
    <property type="match status" value="1"/>
</dbReference>
<dbReference type="InterPro" id="IPR012675">
    <property type="entry name" value="Beta-grasp_dom_sf"/>
</dbReference>
<reference evidence="2" key="2">
    <citation type="journal article" date="2021" name="Sci. Rep.">
        <title>The distribution of antibiotic resistance genes in chicken gut microbiota commensals.</title>
        <authorList>
            <person name="Juricova H."/>
            <person name="Matiasovicova J."/>
            <person name="Kubasova T."/>
            <person name="Cejkova D."/>
            <person name="Rychlik I."/>
        </authorList>
    </citation>
    <scope>NUCLEOTIDE SEQUENCE</scope>
    <source>
        <strain evidence="2">An420c</strain>
    </source>
</reference>
<organism evidence="2 3">
    <name type="scientific">Mordavella massiliensis</name>
    <dbReference type="NCBI Taxonomy" id="1871024"/>
    <lineage>
        <taxon>Bacteria</taxon>
        <taxon>Bacillati</taxon>
        <taxon>Bacillota</taxon>
        <taxon>Clostridia</taxon>
        <taxon>Eubacteriales</taxon>
        <taxon>Clostridiaceae</taxon>
        <taxon>Mordavella</taxon>
    </lineage>
</organism>
<dbReference type="CDD" id="cd00207">
    <property type="entry name" value="fer2"/>
    <property type="match status" value="1"/>
</dbReference>
<dbReference type="InterPro" id="IPR027980">
    <property type="entry name" value="RACo_C"/>
</dbReference>
<dbReference type="Pfam" id="PF14574">
    <property type="entry name" value="RACo_C_ter"/>
    <property type="match status" value="1"/>
</dbReference>
<dbReference type="SUPFAM" id="SSF53067">
    <property type="entry name" value="Actin-like ATPase domain"/>
    <property type="match status" value="1"/>
</dbReference>
<dbReference type="AlphaFoldDB" id="A0A938X131"/>
<dbReference type="InterPro" id="IPR041414">
    <property type="entry name" value="Raco-like_middle"/>
</dbReference>
<dbReference type="InterPro" id="IPR036010">
    <property type="entry name" value="2Fe-2S_ferredoxin-like_sf"/>
</dbReference>
<reference evidence="2" key="1">
    <citation type="submission" date="2020-08" db="EMBL/GenBank/DDBJ databases">
        <authorList>
            <person name="Cejkova D."/>
            <person name="Kubasova T."/>
            <person name="Jahodarova E."/>
            <person name="Rychlik I."/>
        </authorList>
    </citation>
    <scope>NUCLEOTIDE SEQUENCE</scope>
    <source>
        <strain evidence="2">An420c</strain>
    </source>
</reference>
<dbReference type="Pfam" id="PF00111">
    <property type="entry name" value="Fer2"/>
    <property type="match status" value="1"/>
</dbReference>
<dbReference type="InterPro" id="IPR043129">
    <property type="entry name" value="ATPase_NBD"/>
</dbReference>
<sequence length="537" mass="58571">MARIWIRQTGKSISCQEGANLLDALLEGGAFVDNPCSGKGICGKCKVRICQGELPAMSETERALLKPEEIEAGIRLSCMIDVNGTMEVELLKKERKHEVLTKGYIPAFEKDHFDEGYGIVIDIGTTTVVTALVELSTGQELASASMINAQKHYGLDVLTRITYEYEHPETGVKDLQEAIVQSVNGMIGEVCEEAGVSREEIREIDVAANCTMTHMLLGVDARSIGRSPYRPEFTKAQELPASRIGIEAGKDTVLYCLPQVSAYIGADIVAGTYVCELQKEKGHVLFIDIGTNGEIVLTSNGRILCCSCAAGPALEGMNISAGMRAAQGAIEDVKITEEGVKIQVIGNREDDRQEPAGICGSGILAVVKELLRTGLVKKTGAFIKKDRLSPEDYRFPMLQLNGTKREFILHEKPQILVTQGDVRQVQLAKGAILSGFTALLREAQIDMEDLDKVMIAGQFGAHLPADSLIGTGILPDAVKDKLVYVGNSSKTGAYMALMSKKAKQEMEKLAEEMEYMELAETENYERIFTDSMIFPTF</sequence>
<evidence type="ECO:0000313" key="2">
    <source>
        <dbReference type="EMBL" id="MBM6826382.1"/>
    </source>
</evidence>